<evidence type="ECO:0000313" key="2">
    <source>
        <dbReference type="EMBL" id="RZC61050.1"/>
    </source>
</evidence>
<accession>A0A4Y7JLZ5</accession>
<dbReference type="Gramene" id="RZC61050">
    <property type="protein sequence ID" value="RZC61050"/>
    <property type="gene ID" value="C5167_022821"/>
</dbReference>
<dbReference type="InterPro" id="IPR036879">
    <property type="entry name" value="TF_MADSbox_sf"/>
</dbReference>
<feature type="compositionally biased region" description="Polar residues" evidence="1">
    <location>
        <begin position="1"/>
        <end position="10"/>
    </location>
</feature>
<dbReference type="AlphaFoldDB" id="A0A4Y7JLZ5"/>
<dbReference type="GO" id="GO:0046983">
    <property type="term" value="F:protein dimerization activity"/>
    <property type="evidence" value="ECO:0007669"/>
    <property type="project" value="InterPro"/>
</dbReference>
<organism evidence="2 3">
    <name type="scientific">Papaver somniferum</name>
    <name type="common">Opium poppy</name>
    <dbReference type="NCBI Taxonomy" id="3469"/>
    <lineage>
        <taxon>Eukaryota</taxon>
        <taxon>Viridiplantae</taxon>
        <taxon>Streptophyta</taxon>
        <taxon>Embryophyta</taxon>
        <taxon>Tracheophyta</taxon>
        <taxon>Spermatophyta</taxon>
        <taxon>Magnoliopsida</taxon>
        <taxon>Ranunculales</taxon>
        <taxon>Papaveraceae</taxon>
        <taxon>Papaveroideae</taxon>
        <taxon>Papaver</taxon>
    </lineage>
</organism>
<feature type="region of interest" description="Disordered" evidence="1">
    <location>
        <begin position="1"/>
        <end position="21"/>
    </location>
</feature>
<evidence type="ECO:0000313" key="3">
    <source>
        <dbReference type="Proteomes" id="UP000316621"/>
    </source>
</evidence>
<dbReference type="Gene3D" id="3.40.1810.10">
    <property type="entry name" value="Transcription factor, MADS-box"/>
    <property type="match status" value="1"/>
</dbReference>
<dbReference type="GO" id="GO:0003677">
    <property type="term" value="F:DNA binding"/>
    <property type="evidence" value="ECO:0007669"/>
    <property type="project" value="InterPro"/>
</dbReference>
<name>A0A4Y7JLZ5_PAPSO</name>
<keyword evidence="3" id="KW-1185">Reference proteome</keyword>
<dbReference type="SUPFAM" id="SSF55455">
    <property type="entry name" value="SRF-like"/>
    <property type="match status" value="1"/>
</dbReference>
<reference evidence="2 3" key="1">
    <citation type="journal article" date="2018" name="Science">
        <title>The opium poppy genome and morphinan production.</title>
        <authorList>
            <person name="Guo L."/>
            <person name="Winzer T."/>
            <person name="Yang X."/>
            <person name="Li Y."/>
            <person name="Ning Z."/>
            <person name="He Z."/>
            <person name="Teodor R."/>
            <person name="Lu Y."/>
            <person name="Bowser T.A."/>
            <person name="Graham I.A."/>
            <person name="Ye K."/>
        </authorList>
    </citation>
    <scope>NUCLEOTIDE SEQUENCE [LARGE SCALE GENOMIC DNA]</scope>
    <source>
        <strain evidence="3">cv. HN1</strain>
        <tissue evidence="2">Leaves</tissue>
    </source>
</reference>
<protein>
    <submittedName>
        <fullName evidence="2">Uncharacterized protein</fullName>
    </submittedName>
</protein>
<dbReference type="EMBL" id="CM010719">
    <property type="protein sequence ID" value="RZC61050.1"/>
    <property type="molecule type" value="Genomic_DNA"/>
</dbReference>
<dbReference type="Proteomes" id="UP000316621">
    <property type="component" value="Chromosome 5"/>
</dbReference>
<gene>
    <name evidence="2" type="ORF">C5167_022821</name>
</gene>
<evidence type="ECO:0000256" key="1">
    <source>
        <dbReference type="SAM" id="MobiDB-lite"/>
    </source>
</evidence>
<proteinExistence type="predicted"/>
<sequence length="319" mass="35974">MGILNNQKGKSSSSSSSSIKHVDHKIRKKCFKNRIKGFEKKFNELRKLCDVKAVGVVHSEFINGAKELPANPHEFDEVLMQFNQKKMKLCTGEEAEEVEKNQRFCFGNGNGNPKFDNLFTVESLTKIERDLESIFVMISERENQLKAGDVTSPSSSSPNCDQKNNFGVIESTNYHYESTSLVVESSNNVYDYGLPSSDYNQQPEEEMKKSFGVVESNSTSLAVRSSKNLDDYGCSSSFSNQEESQPLICVVDPFSEMVYDQPFSDMIDLEFQRLNCSSSYMDMMMNTTNPIDGPEFLLCICDYKSKVDDTAEEADEKIG</sequence>